<organism evidence="1 2">
    <name type="scientific">Paenibacillus solanacearum</name>
    <dbReference type="NCBI Taxonomy" id="2048548"/>
    <lineage>
        <taxon>Bacteria</taxon>
        <taxon>Bacillati</taxon>
        <taxon>Bacillota</taxon>
        <taxon>Bacilli</taxon>
        <taxon>Bacillales</taxon>
        <taxon>Paenibacillaceae</taxon>
        <taxon>Paenibacillus</taxon>
    </lineage>
</organism>
<name>A0A916JXV1_9BACL</name>
<keyword evidence="2" id="KW-1185">Reference proteome</keyword>
<dbReference type="AlphaFoldDB" id="A0A916JXV1"/>
<accession>A0A916JXV1</accession>
<sequence length="150" mass="17050">MATENKRKFFRVHFDRALLAEIKLIGLQDRAFEPEIKYFKAAVVDIGAGGARFYTETPLPDEHRLLVEMKFTVLGKLYSPLGTIVRSILPKQGHYEYCTEFSLQESETAALTSMLNNIAIKLRKSKTPEDCSFCSDEDLAAFTPLRSRKP</sequence>
<dbReference type="Proteomes" id="UP000693672">
    <property type="component" value="Unassembled WGS sequence"/>
</dbReference>
<dbReference type="EMBL" id="CAJVAS010000002">
    <property type="protein sequence ID" value="CAG7604841.1"/>
    <property type="molecule type" value="Genomic_DNA"/>
</dbReference>
<protein>
    <recommendedName>
        <fullName evidence="3">PilZ domain-containing protein</fullName>
    </recommendedName>
</protein>
<proteinExistence type="predicted"/>
<evidence type="ECO:0000313" key="1">
    <source>
        <dbReference type="EMBL" id="CAG7604841.1"/>
    </source>
</evidence>
<comment type="caution">
    <text evidence="1">The sequence shown here is derived from an EMBL/GenBank/DDBJ whole genome shotgun (WGS) entry which is preliminary data.</text>
</comment>
<dbReference type="RefSeq" id="WP_218090565.1">
    <property type="nucleotide sequence ID" value="NZ_CAJVAS010000002.1"/>
</dbReference>
<reference evidence="1" key="1">
    <citation type="submission" date="2021-06" db="EMBL/GenBank/DDBJ databases">
        <authorList>
            <person name="Criscuolo A."/>
        </authorList>
    </citation>
    <scope>NUCLEOTIDE SEQUENCE</scope>
    <source>
        <strain evidence="1">CIP111600</strain>
    </source>
</reference>
<evidence type="ECO:0000313" key="2">
    <source>
        <dbReference type="Proteomes" id="UP000693672"/>
    </source>
</evidence>
<evidence type="ECO:0008006" key="3">
    <source>
        <dbReference type="Google" id="ProtNLM"/>
    </source>
</evidence>
<gene>
    <name evidence="1" type="ORF">PAESOLCIP111_00742</name>
</gene>